<comment type="caution">
    <text evidence="1">The sequence shown here is derived from an EMBL/GenBank/DDBJ whole genome shotgun (WGS) entry which is preliminary data.</text>
</comment>
<protein>
    <submittedName>
        <fullName evidence="1">RNA-directed DNA polymerase from mobile element jockey</fullName>
    </submittedName>
</protein>
<organism evidence="1 2">
    <name type="scientific">Paramuricea clavata</name>
    <name type="common">Red gorgonian</name>
    <name type="synonym">Violescent sea-whip</name>
    <dbReference type="NCBI Taxonomy" id="317549"/>
    <lineage>
        <taxon>Eukaryota</taxon>
        <taxon>Metazoa</taxon>
        <taxon>Cnidaria</taxon>
        <taxon>Anthozoa</taxon>
        <taxon>Octocorallia</taxon>
        <taxon>Malacalcyonacea</taxon>
        <taxon>Plexauridae</taxon>
        <taxon>Paramuricea</taxon>
    </lineage>
</organism>
<keyword evidence="1" id="KW-0695">RNA-directed DNA polymerase</keyword>
<dbReference type="AlphaFoldDB" id="A0A7D9ITF2"/>
<name>A0A7D9ITF2_PARCT</name>
<dbReference type="EMBL" id="CACRXK020007636">
    <property type="protein sequence ID" value="CAB4012805.1"/>
    <property type="molecule type" value="Genomic_DNA"/>
</dbReference>
<accession>A0A7D9ITF2</accession>
<dbReference type="SUPFAM" id="SSF56672">
    <property type="entry name" value="DNA/RNA polymerases"/>
    <property type="match status" value="1"/>
</dbReference>
<gene>
    <name evidence="1" type="ORF">PACLA_8A035647</name>
</gene>
<proteinExistence type="predicted"/>
<dbReference type="InterPro" id="IPR043502">
    <property type="entry name" value="DNA/RNA_pol_sf"/>
</dbReference>
<evidence type="ECO:0000313" key="2">
    <source>
        <dbReference type="Proteomes" id="UP001152795"/>
    </source>
</evidence>
<dbReference type="InterPro" id="IPR000477">
    <property type="entry name" value="RT_dom"/>
</dbReference>
<dbReference type="Proteomes" id="UP001152795">
    <property type="component" value="Unassembled WGS sequence"/>
</dbReference>
<dbReference type="InterPro" id="IPR036034">
    <property type="entry name" value="PDZ_sf"/>
</dbReference>
<reference evidence="1" key="1">
    <citation type="submission" date="2020-04" db="EMBL/GenBank/DDBJ databases">
        <authorList>
            <person name="Alioto T."/>
            <person name="Alioto T."/>
            <person name="Gomez Garrido J."/>
        </authorList>
    </citation>
    <scope>NUCLEOTIDE SEQUENCE</scope>
    <source>
        <strain evidence="1">A484AB</strain>
    </source>
</reference>
<dbReference type="Gene3D" id="2.30.42.10">
    <property type="match status" value="1"/>
</dbReference>
<dbReference type="OrthoDB" id="2272012at2759"/>
<dbReference type="PANTHER" id="PTHR33332">
    <property type="entry name" value="REVERSE TRANSCRIPTASE DOMAIN-CONTAINING PROTEIN"/>
    <property type="match status" value="1"/>
</dbReference>
<sequence>MQTPSEIPGQNLIQRCVIVQRDDKGYGLTVTGDNPVYVQSVRDVFKKGNNEHVENYRPMSLLSMVSKVMERCLFNSIKDYVIGLISECQHGFIAGRSCVTQLVDVLDYIGAQLDNGGQVDTVYLDMSKAFDKVSHPKLLKRLRDLGFGGRLLNWFESYLRNRLQKVTALGVSSQTLQVTSGVPQGSILGPVLFLLYVNTLPDAVHSAEIATFADDTKIYKTIRSPGGTQRCRKT</sequence>
<keyword evidence="2" id="KW-1185">Reference proteome</keyword>
<keyword evidence="1" id="KW-0808">Transferase</keyword>
<dbReference type="CDD" id="cd01650">
    <property type="entry name" value="RT_nLTR_like"/>
    <property type="match status" value="1"/>
</dbReference>
<dbReference type="Pfam" id="PF00078">
    <property type="entry name" value="RVT_1"/>
    <property type="match status" value="1"/>
</dbReference>
<dbReference type="PROSITE" id="PS50878">
    <property type="entry name" value="RT_POL"/>
    <property type="match status" value="1"/>
</dbReference>
<evidence type="ECO:0000313" key="1">
    <source>
        <dbReference type="EMBL" id="CAB4012805.1"/>
    </source>
</evidence>
<keyword evidence="1" id="KW-0548">Nucleotidyltransferase</keyword>
<dbReference type="GO" id="GO:0003964">
    <property type="term" value="F:RNA-directed DNA polymerase activity"/>
    <property type="evidence" value="ECO:0007669"/>
    <property type="project" value="UniProtKB-KW"/>
</dbReference>